<keyword evidence="1" id="KW-1185">Reference proteome</keyword>
<evidence type="ECO:0000313" key="1">
    <source>
        <dbReference type="Proteomes" id="UP000095281"/>
    </source>
</evidence>
<dbReference type="GO" id="GO:0003676">
    <property type="term" value="F:nucleic acid binding"/>
    <property type="evidence" value="ECO:0007669"/>
    <property type="project" value="InterPro"/>
</dbReference>
<proteinExistence type="predicted"/>
<dbReference type="SUPFAM" id="SSF54928">
    <property type="entry name" value="RNA-binding domain, RBD"/>
    <property type="match status" value="1"/>
</dbReference>
<evidence type="ECO:0000313" key="2">
    <source>
        <dbReference type="WBParaSite" id="MhA1_Contig1358.frz3.gene15"/>
    </source>
</evidence>
<protein>
    <submittedName>
        <fullName evidence="2">RRM domain-containing protein</fullName>
    </submittedName>
</protein>
<dbReference type="InterPro" id="IPR035979">
    <property type="entry name" value="RBD_domain_sf"/>
</dbReference>
<dbReference type="AlphaFoldDB" id="A0A1I8B4A7"/>
<sequence length="60" mass="6866">MHQKLLFALSVHNYKPDRPRRGWCVFRTEHEAESAILGMNGLKIDGHILAVVRANVNRAK</sequence>
<reference evidence="2" key="1">
    <citation type="submission" date="2016-11" db="UniProtKB">
        <authorList>
            <consortium name="WormBaseParasite"/>
        </authorList>
    </citation>
    <scope>IDENTIFICATION</scope>
</reference>
<accession>A0A1I8B4A7</accession>
<organism evidence="1 2">
    <name type="scientific">Meloidogyne hapla</name>
    <name type="common">Root-knot nematode worm</name>
    <dbReference type="NCBI Taxonomy" id="6305"/>
    <lineage>
        <taxon>Eukaryota</taxon>
        <taxon>Metazoa</taxon>
        <taxon>Ecdysozoa</taxon>
        <taxon>Nematoda</taxon>
        <taxon>Chromadorea</taxon>
        <taxon>Rhabditida</taxon>
        <taxon>Tylenchina</taxon>
        <taxon>Tylenchomorpha</taxon>
        <taxon>Tylenchoidea</taxon>
        <taxon>Meloidogynidae</taxon>
        <taxon>Meloidogyninae</taxon>
        <taxon>Meloidogyne</taxon>
    </lineage>
</organism>
<dbReference type="Proteomes" id="UP000095281">
    <property type="component" value="Unplaced"/>
</dbReference>
<dbReference type="WBParaSite" id="MhA1_Contig1358.frz3.gene15">
    <property type="protein sequence ID" value="MhA1_Contig1358.frz3.gene15"/>
    <property type="gene ID" value="MhA1_Contig1358.frz3.gene15"/>
</dbReference>
<name>A0A1I8B4A7_MELHA</name>